<protein>
    <submittedName>
        <fullName evidence="1">(salmon louse) hypothetical protein</fullName>
    </submittedName>
</protein>
<dbReference type="EMBL" id="HG994582">
    <property type="protein sequence ID" value="CAF2901791.1"/>
    <property type="molecule type" value="Genomic_DNA"/>
</dbReference>
<gene>
    <name evidence="1" type="ORF">LSAA_7774</name>
</gene>
<organism evidence="1 2">
    <name type="scientific">Lepeophtheirus salmonis</name>
    <name type="common">Salmon louse</name>
    <name type="synonym">Caligus salmonis</name>
    <dbReference type="NCBI Taxonomy" id="72036"/>
    <lineage>
        <taxon>Eukaryota</taxon>
        <taxon>Metazoa</taxon>
        <taxon>Ecdysozoa</taxon>
        <taxon>Arthropoda</taxon>
        <taxon>Crustacea</taxon>
        <taxon>Multicrustacea</taxon>
        <taxon>Hexanauplia</taxon>
        <taxon>Copepoda</taxon>
        <taxon>Siphonostomatoida</taxon>
        <taxon>Caligidae</taxon>
        <taxon>Lepeophtheirus</taxon>
    </lineage>
</organism>
<dbReference type="AlphaFoldDB" id="A0A7R8CR45"/>
<dbReference type="Proteomes" id="UP000675881">
    <property type="component" value="Chromosome 3"/>
</dbReference>
<accession>A0A7R8CR45</accession>
<reference evidence="1" key="1">
    <citation type="submission" date="2021-02" db="EMBL/GenBank/DDBJ databases">
        <authorList>
            <person name="Bekaert M."/>
        </authorList>
    </citation>
    <scope>NUCLEOTIDE SEQUENCE</scope>
    <source>
        <strain evidence="1">IoA-00</strain>
    </source>
</reference>
<sequence length="156" mass="17634">MGDKGILVEGLFAARDVHVNNTPTVLRYMKKISADKVINDRRIASKRVHVQAYISRSTNMIQRTMANSLFWMYRVSGILTNAHILLLTLSRASHLLSSLTDYDPLPTPDAITLRDPHPAGFRRQLFPPIFHVTAEELVNIREEAKCNNNALVVNDL</sequence>
<proteinExistence type="predicted"/>
<name>A0A7R8CR45_LEPSM</name>
<keyword evidence="2" id="KW-1185">Reference proteome</keyword>
<evidence type="ECO:0000313" key="1">
    <source>
        <dbReference type="EMBL" id="CAF2901791.1"/>
    </source>
</evidence>
<evidence type="ECO:0000313" key="2">
    <source>
        <dbReference type="Proteomes" id="UP000675881"/>
    </source>
</evidence>